<comment type="subcellular location">
    <subcellularLocation>
        <location evidence="1 12">Mitochondrion inner membrane</location>
        <topology evidence="1 12">Single-pass membrane protein</topology>
    </subcellularLocation>
</comment>
<reference evidence="14" key="1">
    <citation type="submission" date="2025-08" db="UniProtKB">
        <authorList>
            <consortium name="RefSeq"/>
        </authorList>
    </citation>
    <scope>IDENTIFICATION</scope>
    <source>
        <tissue evidence="14">Muscle</tissue>
    </source>
</reference>
<keyword evidence="8" id="KW-1133">Transmembrane helix</keyword>
<evidence type="ECO:0000313" key="14">
    <source>
        <dbReference type="RefSeq" id="XP_035866999.1"/>
    </source>
</evidence>
<keyword evidence="13" id="KW-1185">Reference proteome</keyword>
<proteinExistence type="inferred from homology"/>
<evidence type="ECO:0000256" key="5">
    <source>
        <dbReference type="ARBA" id="ARBA00022692"/>
    </source>
</evidence>
<evidence type="ECO:0000256" key="9">
    <source>
        <dbReference type="ARBA" id="ARBA00023128"/>
    </source>
</evidence>
<sequence>MDRLSPFREASNSKVLGQSIRRFTTSAVHRSRCEEGPGKNLPFSVEKKWWFPAMKTVYVGSRFATPFFIVSHQLLKNKDVSVNP</sequence>
<evidence type="ECO:0000256" key="8">
    <source>
        <dbReference type="ARBA" id="ARBA00022989"/>
    </source>
</evidence>
<dbReference type="InterPro" id="IPR036636">
    <property type="entry name" value="COX7C/Cox8_sf"/>
</dbReference>
<dbReference type="GeneID" id="114508396"/>
<keyword evidence="6 12" id="KW-0999">Mitochondrion inner membrane</keyword>
<evidence type="ECO:0000256" key="3">
    <source>
        <dbReference type="ARBA" id="ARBA00010514"/>
    </source>
</evidence>
<protein>
    <recommendedName>
        <fullName evidence="4 12">Cytochrome c oxidase subunit 7C, mitochondrial</fullName>
    </recommendedName>
    <alternativeName>
        <fullName evidence="11 12">Cytochrome c oxidase polypeptide VIIc</fullName>
    </alternativeName>
</protein>
<keyword evidence="7 12" id="KW-0809">Transit peptide</keyword>
<dbReference type="KEGG" id="pdic:114508396"/>
<dbReference type="SUPFAM" id="SSF81427">
    <property type="entry name" value="Mitochondrial cytochrome c oxidase subunit VIIc (aka VIIIa)"/>
    <property type="match status" value="1"/>
</dbReference>
<comment type="pathway">
    <text evidence="2 12">Energy metabolism; oxidative phosphorylation.</text>
</comment>
<keyword evidence="9 12" id="KW-0496">Mitochondrion</keyword>
<evidence type="ECO:0000256" key="4">
    <source>
        <dbReference type="ARBA" id="ARBA00017004"/>
    </source>
</evidence>
<dbReference type="CDD" id="cd00929">
    <property type="entry name" value="Cyt_c_Oxidase_VIIc"/>
    <property type="match status" value="1"/>
</dbReference>
<dbReference type="Proteomes" id="UP000504628">
    <property type="component" value="Chromosome 11"/>
</dbReference>
<dbReference type="Gene3D" id="4.10.49.10">
    <property type="entry name" value="Cytochrome c oxidase subunit VIIc"/>
    <property type="match status" value="1"/>
</dbReference>
<dbReference type="FunFam" id="4.10.49.10:FF:000001">
    <property type="entry name" value="Cytochrome c oxidase subunit 7C"/>
    <property type="match status" value="1"/>
</dbReference>
<comment type="similarity">
    <text evidence="3 12">Belongs to the cytochrome c oxidase VIIc family.</text>
</comment>
<evidence type="ECO:0000256" key="10">
    <source>
        <dbReference type="ARBA" id="ARBA00023136"/>
    </source>
</evidence>
<dbReference type="GO" id="GO:0006123">
    <property type="term" value="P:mitochondrial electron transport, cytochrome c to oxygen"/>
    <property type="evidence" value="ECO:0007669"/>
    <property type="project" value="UniProtKB-UniRule"/>
</dbReference>
<organism evidence="13 14">
    <name type="scientific">Phyllostomus discolor</name>
    <name type="common">pale spear-nosed bat</name>
    <dbReference type="NCBI Taxonomy" id="89673"/>
    <lineage>
        <taxon>Eukaryota</taxon>
        <taxon>Metazoa</taxon>
        <taxon>Chordata</taxon>
        <taxon>Craniata</taxon>
        <taxon>Vertebrata</taxon>
        <taxon>Euteleostomi</taxon>
        <taxon>Mammalia</taxon>
        <taxon>Eutheria</taxon>
        <taxon>Laurasiatheria</taxon>
        <taxon>Chiroptera</taxon>
        <taxon>Yangochiroptera</taxon>
        <taxon>Phyllostomidae</taxon>
        <taxon>Phyllostominae</taxon>
        <taxon>Phyllostomus</taxon>
    </lineage>
</organism>
<dbReference type="Pfam" id="PF02935">
    <property type="entry name" value="COX7C"/>
    <property type="match status" value="1"/>
</dbReference>
<dbReference type="GO" id="GO:0045277">
    <property type="term" value="C:respiratory chain complex IV"/>
    <property type="evidence" value="ECO:0007669"/>
    <property type="project" value="UniProtKB-UniRule"/>
</dbReference>
<keyword evidence="5" id="KW-0812">Transmembrane</keyword>
<dbReference type="PANTHER" id="PTHR13313">
    <property type="entry name" value="CYTOCHROME C OXIDASE SUBUNIT VIIC"/>
    <property type="match status" value="1"/>
</dbReference>
<evidence type="ECO:0000256" key="12">
    <source>
        <dbReference type="RuleBase" id="RU368123"/>
    </source>
</evidence>
<evidence type="ECO:0000256" key="1">
    <source>
        <dbReference type="ARBA" id="ARBA00004434"/>
    </source>
</evidence>
<evidence type="ECO:0000313" key="13">
    <source>
        <dbReference type="Proteomes" id="UP000504628"/>
    </source>
</evidence>
<dbReference type="InterPro" id="IPR004202">
    <property type="entry name" value="COX7C/Cox8"/>
</dbReference>
<comment type="subunit">
    <text evidence="12">Component of the cytochrome c oxidase (complex IV, CIV), a multisubunit enzyme composed of 14 subunits. The complex is composed of a catalytic core of 3 subunits, encoded in the mitochondrial DNA, and 11 supernumerary subunits, which are encoded in the nuclear genome. The complex exists as a monomer or a dimer and forms supercomplexes (SCs) in the inner mitochondrial membrane with NADH-ubiquinone oxidoreductase (complex I, CI) and ubiquinol-cytochrome c oxidoreductase (cytochrome b-c1 complex, complex III, CIII), resulting in different assemblies (supercomplex SCI(1)III(2)IV(1) and megacomplex MCI(2)III(2)IV(2)).</text>
</comment>
<name>A0A7E6CLC1_9CHIR</name>
<evidence type="ECO:0000256" key="11">
    <source>
        <dbReference type="ARBA" id="ARBA00031140"/>
    </source>
</evidence>
<dbReference type="AlphaFoldDB" id="A0A7E6CLC1"/>
<dbReference type="InParanoid" id="A0A7E6CLC1"/>
<dbReference type="OrthoDB" id="9974841at2759"/>
<dbReference type="GO" id="GO:0005743">
    <property type="term" value="C:mitochondrial inner membrane"/>
    <property type="evidence" value="ECO:0007669"/>
    <property type="project" value="UniProtKB-SubCell"/>
</dbReference>
<dbReference type="RefSeq" id="XP_035866999.1">
    <property type="nucleotide sequence ID" value="XM_036011106.1"/>
</dbReference>
<evidence type="ECO:0000256" key="2">
    <source>
        <dbReference type="ARBA" id="ARBA00004673"/>
    </source>
</evidence>
<gene>
    <name evidence="14" type="primary">LOC114508396</name>
</gene>
<dbReference type="UniPathway" id="UPA00705"/>
<keyword evidence="10" id="KW-0472">Membrane</keyword>
<evidence type="ECO:0000256" key="7">
    <source>
        <dbReference type="ARBA" id="ARBA00022946"/>
    </source>
</evidence>
<dbReference type="PANTHER" id="PTHR13313:SF0">
    <property type="entry name" value="CYTOCHROME C OXIDASE SUBUNIT 7C, MITOCHONDRIAL"/>
    <property type="match status" value="1"/>
</dbReference>
<accession>A0A7E6CLC1</accession>
<comment type="function">
    <text evidence="12">Component of the cytochrome c oxidase, the last enzyme in the mitochondrial electron transport chain which drives oxidative phosphorylation. The respiratory chain contains 3 multisubunit complexes succinate dehydrogenase (complex II, CII), ubiquinol-cytochrome c oxidoreductase (cytochrome b-c1 complex, complex III, CIII) and cytochrome c oxidase (complex IV, CIV), that cooperate to transfer electrons derived from NADH and succinate to molecular oxygen, creating an electrochemical gradient over the inner membrane that drives transmembrane transport and the ATP synthase. Cytochrome c oxidase is the component of the respiratory chain that catalyzes the reduction of oxygen to water. Electrons originating from reduced cytochrome c in the intermembrane space (IMS) are transferred via the dinuclear copper A center (CU(A)) of subunit 2 and heme A of subunit 1 to the active site in subunit 1, a binuclear center (BNC) formed by heme A3 and copper B (CU(B)). The BNC reduces molecular oxygen to 2 water molecules using 4 electrons from cytochrome c in the IMS and 4 protons from the mitochondrial matrix.</text>
</comment>
<evidence type="ECO:0000256" key="6">
    <source>
        <dbReference type="ARBA" id="ARBA00022792"/>
    </source>
</evidence>